<gene>
    <name evidence="1" type="ORF">SAMN05216386_0995</name>
</gene>
<keyword evidence="2" id="KW-1185">Reference proteome</keyword>
<evidence type="ECO:0000313" key="2">
    <source>
        <dbReference type="Proteomes" id="UP000183107"/>
    </source>
</evidence>
<evidence type="ECO:0000313" key="1">
    <source>
        <dbReference type="EMBL" id="SFN44457.1"/>
    </source>
</evidence>
<dbReference type="AlphaFoldDB" id="A0A1I4Z2N5"/>
<dbReference type="Proteomes" id="UP000183107">
    <property type="component" value="Unassembled WGS sequence"/>
</dbReference>
<proteinExistence type="predicted"/>
<protein>
    <submittedName>
        <fullName evidence="1">Uncharacterized protein</fullName>
    </submittedName>
</protein>
<name>A0A1I4Z2N5_9PROT</name>
<dbReference type="EMBL" id="FOVJ01000001">
    <property type="protein sequence ID" value="SFN44457.1"/>
    <property type="molecule type" value="Genomic_DNA"/>
</dbReference>
<reference evidence="2" key="1">
    <citation type="submission" date="2016-10" db="EMBL/GenBank/DDBJ databases">
        <authorList>
            <person name="Varghese N."/>
        </authorList>
    </citation>
    <scope>NUCLEOTIDE SEQUENCE [LARGE SCALE GENOMIC DNA]</scope>
    <source>
        <strain evidence="2">Nsp8</strain>
    </source>
</reference>
<accession>A0A1I4Z2N5</accession>
<sequence length="77" mass="8862">MLESTCPWIWFGRLRQTMSVSRNTGNPQIVHSTSGYYQYAKKSIGGYPNASLLLLWWMMDSFNRAERGTVVFAPDKL</sequence>
<organism evidence="1 2">
    <name type="scientific">Nitrosospira briensis</name>
    <dbReference type="NCBI Taxonomy" id="35799"/>
    <lineage>
        <taxon>Bacteria</taxon>
        <taxon>Pseudomonadati</taxon>
        <taxon>Pseudomonadota</taxon>
        <taxon>Betaproteobacteria</taxon>
        <taxon>Nitrosomonadales</taxon>
        <taxon>Nitrosomonadaceae</taxon>
        <taxon>Nitrosospira</taxon>
    </lineage>
</organism>